<evidence type="ECO:0000259" key="8">
    <source>
        <dbReference type="PROSITE" id="PS51645"/>
    </source>
</evidence>
<evidence type="ECO:0000313" key="10">
    <source>
        <dbReference type="Proteomes" id="UP000664904"/>
    </source>
</evidence>
<dbReference type="InterPro" id="IPR036155">
    <property type="entry name" value="Crypto/Photolyase_N_sf"/>
</dbReference>
<dbReference type="InterPro" id="IPR005101">
    <property type="entry name" value="Cryptochr/Photolyase_FAD-bd"/>
</dbReference>
<organism evidence="9 10">
    <name type="scientific">Pseudoalteromonas xiamenensis</name>
    <dbReference type="NCBI Taxonomy" id="882626"/>
    <lineage>
        <taxon>Bacteria</taxon>
        <taxon>Pseudomonadati</taxon>
        <taxon>Pseudomonadota</taxon>
        <taxon>Gammaproteobacteria</taxon>
        <taxon>Alteromonadales</taxon>
        <taxon>Pseudoalteromonadaceae</taxon>
        <taxon>Pseudoalteromonas</taxon>
    </lineage>
</organism>
<dbReference type="Gene3D" id="1.25.40.80">
    <property type="match status" value="1"/>
</dbReference>
<dbReference type="EMBL" id="CP072135">
    <property type="protein sequence ID" value="QTH73211.1"/>
    <property type="molecule type" value="Genomic_DNA"/>
</dbReference>
<dbReference type="PROSITE" id="PS51645">
    <property type="entry name" value="PHR_CRY_ALPHA_BETA"/>
    <property type="match status" value="1"/>
</dbReference>
<evidence type="ECO:0000256" key="1">
    <source>
        <dbReference type="ARBA" id="ARBA00001932"/>
    </source>
</evidence>
<dbReference type="GO" id="GO:0071949">
    <property type="term" value="F:FAD binding"/>
    <property type="evidence" value="ECO:0007669"/>
    <property type="project" value="TreeGrafter"/>
</dbReference>
<dbReference type="InterPro" id="IPR036134">
    <property type="entry name" value="Crypto/Photolyase_FAD-like_sf"/>
</dbReference>
<comment type="similarity">
    <text evidence="2">Belongs to the DNA photolyase class-1 family.</text>
</comment>
<dbReference type="GO" id="GO:0006139">
    <property type="term" value="P:nucleobase-containing compound metabolic process"/>
    <property type="evidence" value="ECO:0007669"/>
    <property type="project" value="UniProtKB-ARBA"/>
</dbReference>
<dbReference type="GO" id="GO:0009416">
    <property type="term" value="P:response to light stimulus"/>
    <property type="evidence" value="ECO:0007669"/>
    <property type="project" value="TreeGrafter"/>
</dbReference>
<reference evidence="9" key="1">
    <citation type="submission" date="2021-03" db="EMBL/GenBank/DDBJ databases">
        <title>Complete Genome of Pseudoalteromonas xiamenensis STKMTI.2, a new potential marine bacterium producing anti-Vibrio compounds.</title>
        <authorList>
            <person name="Handayani D.P."/>
            <person name="Isnansetyo A."/>
            <person name="Istiqomah I."/>
            <person name="Jumina J."/>
        </authorList>
    </citation>
    <scope>NUCLEOTIDE SEQUENCE</scope>
    <source>
        <strain evidence="9">STKMTI.2</strain>
        <plasmid evidence="9">unnamed5</plasmid>
    </source>
</reference>
<dbReference type="PROSITE" id="PS00394">
    <property type="entry name" value="DNA_PHOTOLYASES_1_1"/>
    <property type="match status" value="1"/>
</dbReference>
<evidence type="ECO:0000256" key="4">
    <source>
        <dbReference type="ARBA" id="ARBA00022827"/>
    </source>
</evidence>
<evidence type="ECO:0000313" key="9">
    <source>
        <dbReference type="EMBL" id="QTH73211.1"/>
    </source>
</evidence>
<evidence type="ECO:0000256" key="7">
    <source>
        <dbReference type="RuleBase" id="RU004182"/>
    </source>
</evidence>
<dbReference type="AlphaFoldDB" id="A0A975HMK2"/>
<keyword evidence="10" id="KW-1185">Reference proteome</keyword>
<feature type="domain" description="Photolyase/cryptochrome alpha/beta" evidence="8">
    <location>
        <begin position="3"/>
        <end position="133"/>
    </location>
</feature>
<comment type="cofactor">
    <cofactor evidence="1">
        <name>(6R)-5,10-methylene-5,6,7,8-tetrahydrofolate</name>
        <dbReference type="ChEBI" id="CHEBI:15636"/>
    </cofactor>
</comment>
<keyword evidence="9" id="KW-0614">Plasmid</keyword>
<dbReference type="InterPro" id="IPR014729">
    <property type="entry name" value="Rossmann-like_a/b/a_fold"/>
</dbReference>
<dbReference type="GO" id="GO:0003904">
    <property type="term" value="F:deoxyribodipyrimidine photo-lyase activity"/>
    <property type="evidence" value="ECO:0007669"/>
    <property type="project" value="TreeGrafter"/>
</dbReference>
<dbReference type="RefSeq" id="WP_208844830.1">
    <property type="nucleotide sequence ID" value="NZ_CP072135.1"/>
</dbReference>
<proteinExistence type="inferred from homology"/>
<dbReference type="PRINTS" id="PR00147">
    <property type="entry name" value="DNAPHOTLYASE"/>
</dbReference>
<keyword evidence="5 7" id="KW-0157">Chromophore</keyword>
<accession>A0A975HMK2</accession>
<dbReference type="InterPro" id="IPR018394">
    <property type="entry name" value="DNA_photolyase_1_CS_C"/>
</dbReference>
<dbReference type="Proteomes" id="UP000664904">
    <property type="component" value="Plasmid unnamed5"/>
</dbReference>
<comment type="similarity">
    <text evidence="7">Belongs to the DNA photolyase family.</text>
</comment>
<comment type="cofactor">
    <cofactor evidence="6">
        <name>FAD</name>
        <dbReference type="ChEBI" id="CHEBI:57692"/>
    </cofactor>
    <text evidence="6">Binds 1 FAD per subunit.</text>
</comment>
<dbReference type="InterPro" id="IPR002081">
    <property type="entry name" value="Cryptochrome/DNA_photolyase_1"/>
</dbReference>
<keyword evidence="4 6" id="KW-0274">FAD</keyword>
<dbReference type="InterPro" id="IPR006050">
    <property type="entry name" value="DNA_photolyase_N"/>
</dbReference>
<geneLocation type="plasmid" evidence="9 10">
    <name>unnamed5</name>
</geneLocation>
<evidence type="ECO:0000256" key="3">
    <source>
        <dbReference type="ARBA" id="ARBA00022630"/>
    </source>
</evidence>
<evidence type="ECO:0000256" key="2">
    <source>
        <dbReference type="ARBA" id="ARBA00005862"/>
    </source>
</evidence>
<dbReference type="SUPFAM" id="SSF48173">
    <property type="entry name" value="Cryptochrome/photolyase FAD-binding domain"/>
    <property type="match status" value="1"/>
</dbReference>
<dbReference type="Gene3D" id="3.40.50.620">
    <property type="entry name" value="HUPs"/>
    <property type="match status" value="1"/>
</dbReference>
<dbReference type="Pfam" id="PF03441">
    <property type="entry name" value="FAD_binding_7"/>
    <property type="match status" value="1"/>
</dbReference>
<gene>
    <name evidence="9" type="ORF">J5O05_20705</name>
</gene>
<feature type="binding site" evidence="6">
    <location>
        <position position="214"/>
    </location>
    <ligand>
        <name>FAD</name>
        <dbReference type="ChEBI" id="CHEBI:57692"/>
    </ligand>
</feature>
<dbReference type="GO" id="GO:0003677">
    <property type="term" value="F:DNA binding"/>
    <property type="evidence" value="ECO:0007669"/>
    <property type="project" value="TreeGrafter"/>
</dbReference>
<evidence type="ECO:0000256" key="6">
    <source>
        <dbReference type="PIRSR" id="PIRSR602081-1"/>
    </source>
</evidence>
<dbReference type="GO" id="GO:0006950">
    <property type="term" value="P:response to stress"/>
    <property type="evidence" value="ECO:0007669"/>
    <property type="project" value="UniProtKB-ARBA"/>
</dbReference>
<dbReference type="PANTHER" id="PTHR11455">
    <property type="entry name" value="CRYPTOCHROME"/>
    <property type="match status" value="1"/>
</dbReference>
<keyword evidence="3 6" id="KW-0285">Flavoprotein</keyword>
<dbReference type="SUPFAM" id="SSF52425">
    <property type="entry name" value="Cryptochrome/photolyase, N-terminal domain"/>
    <property type="match status" value="1"/>
</dbReference>
<dbReference type="Pfam" id="PF00875">
    <property type="entry name" value="DNA_photolyase"/>
    <property type="match status" value="1"/>
</dbReference>
<evidence type="ECO:0000256" key="5">
    <source>
        <dbReference type="ARBA" id="ARBA00022991"/>
    </source>
</evidence>
<name>A0A975HMK2_9GAMM</name>
<dbReference type="PANTHER" id="PTHR11455:SF9">
    <property type="entry name" value="CRYPTOCHROME CIRCADIAN CLOCK 5 ISOFORM X1"/>
    <property type="match status" value="1"/>
</dbReference>
<dbReference type="Gene3D" id="1.10.579.10">
    <property type="entry name" value="DNA Cyclobutane Dipyrimidine Photolyase, subunit A, domain 3"/>
    <property type="match status" value="1"/>
</dbReference>
<protein>
    <submittedName>
        <fullName evidence="9">Deoxyribodipyrimidine photo-lyase</fullName>
    </submittedName>
</protein>
<sequence length="487" mass="56972">MIDISVVWFKRDLRITDHKPLKEAINRGKPVLLLYLFEPFLLADPHYDERHWRFVWQSLQDLNSQLAPYQTRIYVLNADAQRIFDTLAQHFSISCVYSHQEIGLHNTFQRDKDIHQQLTQLNIPWLEYQSGAVIRGLSSRVDWDKKWIDFMRSPLDTPNFEQAMWLNTDCLDCFVINPIDTWVNKHRGMQTGGPTLGWATLNDFFLGRGKSYAYNISKPHASRAACSRLSPYLAWGNLSLRETYQTVLTHWQDKGFRRSLVALVSRLHWHCHFIQKFESECDMEFRPVNQGYAQFPYRTFPEINDDLEAWKSGKTGIPLVDACMRCLIHTGYLNFRMRAMLVSVLTHHLNIDWRLGVTHLARLFLDFEPGIHYPQFQMQAGVTGMNTIRIYNPIKQAQEHDPDGVFIKKWLPEFAELPATLAHDPSQLTQMEAIMYGVSEDSRYLHPIIDVNKASAAARERLWSYQKRVEVRQENTRILARHVRPSA</sequence>
<dbReference type="KEGG" id="pxi:J5O05_20705"/>